<organism evidence="2 3">
    <name type="scientific">Zosterops borbonicus</name>
    <dbReference type="NCBI Taxonomy" id="364589"/>
    <lineage>
        <taxon>Eukaryota</taxon>
        <taxon>Metazoa</taxon>
        <taxon>Chordata</taxon>
        <taxon>Craniata</taxon>
        <taxon>Vertebrata</taxon>
        <taxon>Euteleostomi</taxon>
        <taxon>Archelosauria</taxon>
        <taxon>Archosauria</taxon>
        <taxon>Dinosauria</taxon>
        <taxon>Saurischia</taxon>
        <taxon>Theropoda</taxon>
        <taxon>Coelurosauria</taxon>
        <taxon>Aves</taxon>
        <taxon>Neognathae</taxon>
        <taxon>Neoaves</taxon>
        <taxon>Telluraves</taxon>
        <taxon>Australaves</taxon>
        <taxon>Passeriformes</taxon>
        <taxon>Sylvioidea</taxon>
        <taxon>Zosteropidae</taxon>
        <taxon>Zosterops</taxon>
    </lineage>
</organism>
<feature type="compositionally biased region" description="Acidic residues" evidence="1">
    <location>
        <begin position="15"/>
        <end position="27"/>
    </location>
</feature>
<sequence>MTRLLTVSVFALQDEEANPAKEEDEEVWKDGDSGHQRLGKAQGQVLEKEEKLSTEVQLAL</sequence>
<gene>
    <name evidence="2" type="ORF">HGM15179_021624</name>
</gene>
<evidence type="ECO:0000313" key="2">
    <source>
        <dbReference type="EMBL" id="TRZ05483.1"/>
    </source>
</evidence>
<comment type="caution">
    <text evidence="2">The sequence shown here is derived from an EMBL/GenBank/DDBJ whole genome shotgun (WGS) entry which is preliminary data.</text>
</comment>
<dbReference type="EMBL" id="SWJQ01004099">
    <property type="protein sequence ID" value="TRZ05483.1"/>
    <property type="molecule type" value="Genomic_DNA"/>
</dbReference>
<proteinExistence type="predicted"/>
<dbReference type="Proteomes" id="UP000796761">
    <property type="component" value="Unassembled WGS sequence"/>
</dbReference>
<reference evidence="2" key="1">
    <citation type="submission" date="2019-04" db="EMBL/GenBank/DDBJ databases">
        <title>Genome assembly of Zosterops borbonicus 15179.</title>
        <authorList>
            <person name="Leroy T."/>
            <person name="Anselmetti Y."/>
            <person name="Tilak M.-K."/>
            <person name="Nabholz B."/>
        </authorList>
    </citation>
    <scope>NUCLEOTIDE SEQUENCE</scope>
    <source>
        <strain evidence="2">HGM_15179</strain>
        <tissue evidence="2">Muscle</tissue>
    </source>
</reference>
<accession>A0A8K1FT15</accession>
<feature type="non-terminal residue" evidence="2">
    <location>
        <position position="60"/>
    </location>
</feature>
<protein>
    <submittedName>
        <fullName evidence="2">Uncharacterized protein</fullName>
    </submittedName>
</protein>
<feature type="region of interest" description="Disordered" evidence="1">
    <location>
        <begin position="15"/>
        <end position="46"/>
    </location>
</feature>
<evidence type="ECO:0000256" key="1">
    <source>
        <dbReference type="SAM" id="MobiDB-lite"/>
    </source>
</evidence>
<keyword evidence="3" id="KW-1185">Reference proteome</keyword>
<name>A0A8K1FT15_9PASS</name>
<dbReference type="AlphaFoldDB" id="A0A8K1FT15"/>
<evidence type="ECO:0000313" key="3">
    <source>
        <dbReference type="Proteomes" id="UP000796761"/>
    </source>
</evidence>